<gene>
    <name evidence="3" type="ORF">MCOR_12882</name>
</gene>
<accession>A0A6J8AY25</accession>
<evidence type="ECO:0000256" key="1">
    <source>
        <dbReference type="SAM" id="SignalP"/>
    </source>
</evidence>
<protein>
    <submittedName>
        <fullName evidence="3">MRC</fullName>
    </submittedName>
</protein>
<dbReference type="InterPro" id="IPR016187">
    <property type="entry name" value="CTDL_fold"/>
</dbReference>
<feature type="domain" description="C-type lectin" evidence="2">
    <location>
        <begin position="27"/>
        <end position="141"/>
    </location>
</feature>
<dbReference type="InterPro" id="IPR001304">
    <property type="entry name" value="C-type_lectin-like"/>
</dbReference>
<organism evidence="3 4">
    <name type="scientific">Mytilus coruscus</name>
    <name type="common">Sea mussel</name>
    <dbReference type="NCBI Taxonomy" id="42192"/>
    <lineage>
        <taxon>Eukaryota</taxon>
        <taxon>Metazoa</taxon>
        <taxon>Spiralia</taxon>
        <taxon>Lophotrochozoa</taxon>
        <taxon>Mollusca</taxon>
        <taxon>Bivalvia</taxon>
        <taxon>Autobranchia</taxon>
        <taxon>Pteriomorphia</taxon>
        <taxon>Mytilida</taxon>
        <taxon>Mytiloidea</taxon>
        <taxon>Mytilidae</taxon>
        <taxon>Mytilinae</taxon>
        <taxon>Mytilus</taxon>
    </lineage>
</organism>
<keyword evidence="4" id="KW-1185">Reference proteome</keyword>
<proteinExistence type="predicted"/>
<dbReference type="SUPFAM" id="SSF56436">
    <property type="entry name" value="C-type lectin-like"/>
    <property type="match status" value="3"/>
</dbReference>
<feature type="chain" id="PRO_5026702621" evidence="1">
    <location>
        <begin position="17"/>
        <end position="439"/>
    </location>
</feature>
<dbReference type="InterPro" id="IPR016186">
    <property type="entry name" value="C-type_lectin-like/link_sf"/>
</dbReference>
<feature type="domain" description="C-type lectin" evidence="2">
    <location>
        <begin position="165"/>
        <end position="278"/>
    </location>
</feature>
<feature type="domain" description="C-type lectin" evidence="2">
    <location>
        <begin position="308"/>
        <end position="422"/>
    </location>
</feature>
<dbReference type="Pfam" id="PF00059">
    <property type="entry name" value="Lectin_C"/>
    <property type="match status" value="3"/>
</dbReference>
<dbReference type="Gene3D" id="3.10.100.10">
    <property type="entry name" value="Mannose-Binding Protein A, subunit A"/>
    <property type="match status" value="3"/>
</dbReference>
<dbReference type="PANTHER" id="PTHR22803">
    <property type="entry name" value="MANNOSE, PHOSPHOLIPASE, LECTIN RECEPTOR RELATED"/>
    <property type="match status" value="1"/>
</dbReference>
<dbReference type="OrthoDB" id="6081947at2759"/>
<name>A0A6J8AY25_MYTCO</name>
<evidence type="ECO:0000313" key="4">
    <source>
        <dbReference type="Proteomes" id="UP000507470"/>
    </source>
</evidence>
<dbReference type="EMBL" id="CACVKT020002176">
    <property type="protein sequence ID" value="CAC5376140.1"/>
    <property type="molecule type" value="Genomic_DNA"/>
</dbReference>
<sequence length="439" mass="49667">MVALALFTFIIGLATVIPDCDKGWALYQGECLYFSKTAKVWLDAEADCRRHQAYLATDDNQAKHNFMAKFLNVFTSWGLNNFWLGASDYTFENRWQWLETGGVVNGFSAWLPGKPNGNMSQNCMMTVFNGTELYWDDQRCDAHHGHKTAGISLTSATCPTGWAEFDGECLYFSKTPKTWVDAEASCRHMHAYLATDDNPKKHEFIKAILNVLTVWGAPNFWLGGTDYVIEGQWRWVETGVEMTGFSIWGVGYPKGGLGQSCLSTYFNGTELFWQDLSCGHNVGHHHHGYNYISSILLSAACDLGWTAYKGKCIYFSNKQLYWNEAEAACEKQGAYLVTIDSEDKMNFLSKFFNVFQSFRFTHFWIGLKDAPIEGQWRWVETGSSLGSYSSWGPDQPDGDTSQNCVQTSLNGTRAYWYDARCESAHHSTHGGNYYICEKA</sequence>
<dbReference type="SMART" id="SM00034">
    <property type="entry name" value="CLECT"/>
    <property type="match status" value="3"/>
</dbReference>
<dbReference type="CDD" id="cd00037">
    <property type="entry name" value="CLECT"/>
    <property type="match status" value="2"/>
</dbReference>
<dbReference type="AlphaFoldDB" id="A0A6J8AY25"/>
<feature type="signal peptide" evidence="1">
    <location>
        <begin position="1"/>
        <end position="16"/>
    </location>
</feature>
<reference evidence="3 4" key="1">
    <citation type="submission" date="2020-06" db="EMBL/GenBank/DDBJ databases">
        <authorList>
            <person name="Li R."/>
            <person name="Bekaert M."/>
        </authorList>
    </citation>
    <scope>NUCLEOTIDE SEQUENCE [LARGE SCALE GENOMIC DNA]</scope>
    <source>
        <strain evidence="4">wild</strain>
    </source>
</reference>
<evidence type="ECO:0000259" key="2">
    <source>
        <dbReference type="PROSITE" id="PS50041"/>
    </source>
</evidence>
<dbReference type="PROSITE" id="PS50041">
    <property type="entry name" value="C_TYPE_LECTIN_2"/>
    <property type="match status" value="3"/>
</dbReference>
<evidence type="ECO:0000313" key="3">
    <source>
        <dbReference type="EMBL" id="CAC5376140.1"/>
    </source>
</evidence>
<dbReference type="Proteomes" id="UP000507470">
    <property type="component" value="Unassembled WGS sequence"/>
</dbReference>
<keyword evidence="1" id="KW-0732">Signal</keyword>
<dbReference type="InterPro" id="IPR050111">
    <property type="entry name" value="C-type_lectin/snaclec_domain"/>
</dbReference>